<dbReference type="GO" id="GO:0016787">
    <property type="term" value="F:hydrolase activity"/>
    <property type="evidence" value="ECO:0007669"/>
    <property type="project" value="UniProtKB-KW"/>
</dbReference>
<feature type="compositionally biased region" description="Basic and acidic residues" evidence="1">
    <location>
        <begin position="496"/>
        <end position="505"/>
    </location>
</feature>
<evidence type="ECO:0000313" key="4">
    <source>
        <dbReference type="Proteomes" id="UP000887229"/>
    </source>
</evidence>
<comment type="caution">
    <text evidence="3">The sequence shown here is derived from an EMBL/GenBank/DDBJ whole genome shotgun (WGS) entry which is preliminary data.</text>
</comment>
<dbReference type="Proteomes" id="UP000887229">
    <property type="component" value="Unassembled WGS sequence"/>
</dbReference>
<keyword evidence="4" id="KW-1185">Reference proteome</keyword>
<dbReference type="CDD" id="cd00882">
    <property type="entry name" value="Ras_like_GTPase"/>
    <property type="match status" value="1"/>
</dbReference>
<dbReference type="AlphaFoldDB" id="A0A9P8CNQ1"/>
<gene>
    <name evidence="3" type="ORF">F5Z01DRAFT_752482</name>
</gene>
<feature type="region of interest" description="Disordered" evidence="1">
    <location>
        <begin position="25"/>
        <end position="58"/>
    </location>
</feature>
<keyword evidence="3" id="KW-0378">Hydrolase</keyword>
<feature type="region of interest" description="Disordered" evidence="1">
    <location>
        <begin position="407"/>
        <end position="428"/>
    </location>
</feature>
<dbReference type="SUPFAM" id="SSF52540">
    <property type="entry name" value="P-loop containing nucleoside triphosphate hydrolases"/>
    <property type="match status" value="1"/>
</dbReference>
<dbReference type="InterPro" id="IPR027417">
    <property type="entry name" value="P-loop_NTPase"/>
</dbReference>
<dbReference type="GeneID" id="70297975"/>
<sequence>MKETQDLTTMPKVVDDCNGTEVAPIEGAKPCEENGPCEGYKPGNDESMSSESIEEEYDDGVEDETGEVGSLGENDLVIAIMGVTGSGKSTFISLLADQSLEIGHSLNSCTVHVGVYSFSLGDQTVYLIDTPGFDDTSRPDSEILKDIAFFFAAIYKRRVRLAGIVYLHRITDTRMPGSSIKNLHILQKICGDRGMASVVLATTMWQVLDKDRERGIDIGDRRERELQQPEFWGVMIDRGSRMARHDGSFESARRIIDSLVKPIQSSDPSPPGGACVLDIQEEMVDQEKNLDETAAGQFVQSGMLEARRRFETELAEYKESMELALQEKDVETFELLRREKEKAETLIAQRDADSQKLNVSLEQLAREKDAQYEALANAFEEKQRQRQGETADGTAAVSRLQHELSTVTSQLQSMHRRLEGAQGEQDRARERELHLLQRQAELEDKIALEVRRGQSNPVVVFYRSLMTLVTGHETEDDPHIAHGASNSTTRRHRGRVNGEKQSSRRKESHHRRRLHRSRQDEQQYLMDHHW</sequence>
<name>A0A9P8CNQ1_9HYPO</name>
<feature type="region of interest" description="Disordered" evidence="1">
    <location>
        <begin position="473"/>
        <end position="530"/>
    </location>
</feature>
<evidence type="ECO:0000313" key="3">
    <source>
        <dbReference type="EMBL" id="KAG9251956.1"/>
    </source>
</evidence>
<dbReference type="Pfam" id="PF01926">
    <property type="entry name" value="MMR_HSR1"/>
    <property type="match status" value="1"/>
</dbReference>
<organism evidence="3 4">
    <name type="scientific">Emericellopsis atlantica</name>
    <dbReference type="NCBI Taxonomy" id="2614577"/>
    <lineage>
        <taxon>Eukaryota</taxon>
        <taxon>Fungi</taxon>
        <taxon>Dikarya</taxon>
        <taxon>Ascomycota</taxon>
        <taxon>Pezizomycotina</taxon>
        <taxon>Sordariomycetes</taxon>
        <taxon>Hypocreomycetidae</taxon>
        <taxon>Hypocreales</taxon>
        <taxon>Bionectriaceae</taxon>
        <taxon>Emericellopsis</taxon>
    </lineage>
</organism>
<proteinExistence type="predicted"/>
<dbReference type="InterPro" id="IPR006073">
    <property type="entry name" value="GTP-bd"/>
</dbReference>
<accession>A0A9P8CNQ1</accession>
<reference evidence="3" key="1">
    <citation type="journal article" date="2021" name="IMA Fungus">
        <title>Genomic characterization of three marine fungi, including Emericellopsis atlantica sp. nov. with signatures of a generalist lifestyle and marine biomass degradation.</title>
        <authorList>
            <person name="Hagestad O.C."/>
            <person name="Hou L."/>
            <person name="Andersen J.H."/>
            <person name="Hansen E.H."/>
            <person name="Altermark B."/>
            <person name="Li C."/>
            <person name="Kuhnert E."/>
            <person name="Cox R.J."/>
            <person name="Crous P.W."/>
            <person name="Spatafora J.W."/>
            <person name="Lail K."/>
            <person name="Amirebrahimi M."/>
            <person name="Lipzen A."/>
            <person name="Pangilinan J."/>
            <person name="Andreopoulos W."/>
            <person name="Hayes R.D."/>
            <person name="Ng V."/>
            <person name="Grigoriev I.V."/>
            <person name="Jackson S.A."/>
            <person name="Sutton T.D.S."/>
            <person name="Dobson A.D.W."/>
            <person name="Rama T."/>
        </authorList>
    </citation>
    <scope>NUCLEOTIDE SEQUENCE</scope>
    <source>
        <strain evidence="3">TS7</strain>
    </source>
</reference>
<feature type="compositionally biased region" description="Basic and acidic residues" evidence="1">
    <location>
        <begin position="416"/>
        <end position="428"/>
    </location>
</feature>
<dbReference type="RefSeq" id="XP_046115880.1">
    <property type="nucleotide sequence ID" value="XM_046267072.1"/>
</dbReference>
<feature type="compositionally biased region" description="Basic and acidic residues" evidence="1">
    <location>
        <begin position="517"/>
        <end position="530"/>
    </location>
</feature>
<evidence type="ECO:0000259" key="2">
    <source>
        <dbReference type="Pfam" id="PF01926"/>
    </source>
</evidence>
<dbReference type="EMBL" id="MU251265">
    <property type="protein sequence ID" value="KAG9251956.1"/>
    <property type="molecule type" value="Genomic_DNA"/>
</dbReference>
<dbReference type="GO" id="GO:0005525">
    <property type="term" value="F:GTP binding"/>
    <property type="evidence" value="ECO:0007669"/>
    <property type="project" value="InterPro"/>
</dbReference>
<evidence type="ECO:0000256" key="1">
    <source>
        <dbReference type="SAM" id="MobiDB-lite"/>
    </source>
</evidence>
<feature type="compositionally biased region" description="Basic residues" evidence="1">
    <location>
        <begin position="506"/>
        <end position="516"/>
    </location>
</feature>
<dbReference type="Gene3D" id="3.40.50.300">
    <property type="entry name" value="P-loop containing nucleotide triphosphate hydrolases"/>
    <property type="match status" value="1"/>
</dbReference>
<feature type="domain" description="G" evidence="2">
    <location>
        <begin position="78"/>
        <end position="134"/>
    </location>
</feature>
<dbReference type="OrthoDB" id="4897968at2759"/>
<protein>
    <submittedName>
        <fullName evidence="3">P-loop containing nucleoside triphosphate hydrolase protein</fullName>
    </submittedName>
</protein>